<accession>A0A8R7PSY8</accession>
<keyword evidence="2" id="KW-1185">Reference proteome</keyword>
<reference evidence="2" key="1">
    <citation type="journal article" date="2013" name="Nature">
        <title>Draft genome of the wheat A-genome progenitor Triticum urartu.</title>
        <authorList>
            <person name="Ling H.Q."/>
            <person name="Zhao S."/>
            <person name="Liu D."/>
            <person name="Wang J."/>
            <person name="Sun H."/>
            <person name="Zhang C."/>
            <person name="Fan H."/>
            <person name="Li D."/>
            <person name="Dong L."/>
            <person name="Tao Y."/>
            <person name="Gao C."/>
            <person name="Wu H."/>
            <person name="Li Y."/>
            <person name="Cui Y."/>
            <person name="Guo X."/>
            <person name="Zheng S."/>
            <person name="Wang B."/>
            <person name="Yu K."/>
            <person name="Liang Q."/>
            <person name="Yang W."/>
            <person name="Lou X."/>
            <person name="Chen J."/>
            <person name="Feng M."/>
            <person name="Jian J."/>
            <person name="Zhang X."/>
            <person name="Luo G."/>
            <person name="Jiang Y."/>
            <person name="Liu J."/>
            <person name="Wang Z."/>
            <person name="Sha Y."/>
            <person name="Zhang B."/>
            <person name="Wu H."/>
            <person name="Tang D."/>
            <person name="Shen Q."/>
            <person name="Xue P."/>
            <person name="Zou S."/>
            <person name="Wang X."/>
            <person name="Liu X."/>
            <person name="Wang F."/>
            <person name="Yang Y."/>
            <person name="An X."/>
            <person name="Dong Z."/>
            <person name="Zhang K."/>
            <person name="Zhang X."/>
            <person name="Luo M.C."/>
            <person name="Dvorak J."/>
            <person name="Tong Y."/>
            <person name="Wang J."/>
            <person name="Yang H."/>
            <person name="Li Z."/>
            <person name="Wang D."/>
            <person name="Zhang A."/>
            <person name="Wang J."/>
        </authorList>
    </citation>
    <scope>NUCLEOTIDE SEQUENCE</scope>
    <source>
        <strain evidence="2">cv. G1812</strain>
    </source>
</reference>
<reference evidence="1" key="3">
    <citation type="submission" date="2022-06" db="UniProtKB">
        <authorList>
            <consortium name="EnsemblPlants"/>
        </authorList>
    </citation>
    <scope>IDENTIFICATION</scope>
</reference>
<protein>
    <submittedName>
        <fullName evidence="1">Uncharacterized protein</fullName>
    </submittedName>
</protein>
<name>A0A8R7PSY8_TRIUA</name>
<evidence type="ECO:0000313" key="1">
    <source>
        <dbReference type="EnsemblPlants" id="TuG1812G0300002351.01.T02"/>
    </source>
</evidence>
<sequence length="132" mass="14500">MILLLGPEYYFQDPKGEKIPADLCSLSSLFHSYSSRKHDKHHKRALPPLAPCIPFSLQTRPGAGPTTSSVYLLPREVTLLRADLEAAPPHRHNCTTNVLLTTQASSRSSCPTILKGKTAPVLNFLSSHVITK</sequence>
<dbReference type="Gramene" id="TuG1812G0300002351.01.T02">
    <property type="protein sequence ID" value="TuG1812G0300002351.01.T02"/>
    <property type="gene ID" value="TuG1812G0300002351.01"/>
</dbReference>
<dbReference type="Proteomes" id="UP000015106">
    <property type="component" value="Chromosome 3"/>
</dbReference>
<dbReference type="EnsemblPlants" id="TuG1812G0300002351.01.T02">
    <property type="protein sequence ID" value="TuG1812G0300002351.01.T02"/>
    <property type="gene ID" value="TuG1812G0300002351.01"/>
</dbReference>
<proteinExistence type="predicted"/>
<dbReference type="AlphaFoldDB" id="A0A8R7PSY8"/>
<evidence type="ECO:0000313" key="2">
    <source>
        <dbReference type="Proteomes" id="UP000015106"/>
    </source>
</evidence>
<organism evidence="1 2">
    <name type="scientific">Triticum urartu</name>
    <name type="common">Red wild einkorn</name>
    <name type="synonym">Crithodium urartu</name>
    <dbReference type="NCBI Taxonomy" id="4572"/>
    <lineage>
        <taxon>Eukaryota</taxon>
        <taxon>Viridiplantae</taxon>
        <taxon>Streptophyta</taxon>
        <taxon>Embryophyta</taxon>
        <taxon>Tracheophyta</taxon>
        <taxon>Spermatophyta</taxon>
        <taxon>Magnoliopsida</taxon>
        <taxon>Liliopsida</taxon>
        <taxon>Poales</taxon>
        <taxon>Poaceae</taxon>
        <taxon>BOP clade</taxon>
        <taxon>Pooideae</taxon>
        <taxon>Triticodae</taxon>
        <taxon>Triticeae</taxon>
        <taxon>Triticinae</taxon>
        <taxon>Triticum</taxon>
    </lineage>
</organism>
<reference evidence="1" key="2">
    <citation type="submission" date="2018-03" db="EMBL/GenBank/DDBJ databases">
        <title>The Triticum urartu genome reveals the dynamic nature of wheat genome evolution.</title>
        <authorList>
            <person name="Ling H."/>
            <person name="Ma B."/>
            <person name="Shi X."/>
            <person name="Liu H."/>
            <person name="Dong L."/>
            <person name="Sun H."/>
            <person name="Cao Y."/>
            <person name="Gao Q."/>
            <person name="Zheng S."/>
            <person name="Li Y."/>
            <person name="Yu Y."/>
            <person name="Du H."/>
            <person name="Qi M."/>
            <person name="Li Y."/>
            <person name="Yu H."/>
            <person name="Cui Y."/>
            <person name="Wang N."/>
            <person name="Chen C."/>
            <person name="Wu H."/>
            <person name="Zhao Y."/>
            <person name="Zhang J."/>
            <person name="Li Y."/>
            <person name="Zhou W."/>
            <person name="Zhang B."/>
            <person name="Hu W."/>
            <person name="Eijk M."/>
            <person name="Tang J."/>
            <person name="Witsenboer H."/>
            <person name="Zhao S."/>
            <person name="Li Z."/>
            <person name="Zhang A."/>
            <person name="Wang D."/>
            <person name="Liang C."/>
        </authorList>
    </citation>
    <scope>NUCLEOTIDE SEQUENCE [LARGE SCALE GENOMIC DNA]</scope>
    <source>
        <strain evidence="1">cv. G1812</strain>
    </source>
</reference>